<evidence type="ECO:0000256" key="4">
    <source>
        <dbReference type="ARBA" id="ARBA00022801"/>
    </source>
</evidence>
<dbReference type="GeneID" id="28852121"/>
<dbReference type="Pfam" id="PF03639">
    <property type="entry name" value="Glyco_hydro_81"/>
    <property type="match status" value="1"/>
</dbReference>
<evidence type="ECO:0000313" key="12">
    <source>
        <dbReference type="EMBL" id="OAQ61840.2"/>
    </source>
</evidence>
<feature type="signal peptide" evidence="9">
    <location>
        <begin position="1"/>
        <end position="21"/>
    </location>
</feature>
<dbReference type="KEGG" id="pchm:VFPPC_09620"/>
<dbReference type="PANTHER" id="PTHR31983:SF0">
    <property type="entry name" value="GLUCAN ENDO-1,3-BETA-D-GLUCOSIDASE 2"/>
    <property type="match status" value="1"/>
</dbReference>
<gene>
    <name evidence="12" type="ORF">VFPPC_09620</name>
</gene>
<evidence type="ECO:0000256" key="2">
    <source>
        <dbReference type="ARBA" id="ARBA00010730"/>
    </source>
</evidence>
<dbReference type="Proteomes" id="UP000078397">
    <property type="component" value="Unassembled WGS sequence"/>
</dbReference>
<evidence type="ECO:0000259" key="10">
    <source>
        <dbReference type="Pfam" id="PF03639"/>
    </source>
</evidence>
<comment type="caution">
    <text evidence="12">The sequence shown here is derived from an EMBL/GenBank/DDBJ whole genome shotgun (WGS) entry which is preliminary data.</text>
</comment>
<dbReference type="Gene3D" id="2.80.10.50">
    <property type="match status" value="1"/>
</dbReference>
<evidence type="ECO:0000256" key="5">
    <source>
        <dbReference type="ARBA" id="ARBA00023277"/>
    </source>
</evidence>
<evidence type="ECO:0000256" key="7">
    <source>
        <dbReference type="ARBA" id="ARBA00023316"/>
    </source>
</evidence>
<dbReference type="GO" id="GO:0000272">
    <property type="term" value="P:polysaccharide catabolic process"/>
    <property type="evidence" value="ECO:0007669"/>
    <property type="project" value="UniProtKB-KW"/>
</dbReference>
<dbReference type="RefSeq" id="XP_022284154.1">
    <property type="nucleotide sequence ID" value="XM_022428665.1"/>
</dbReference>
<evidence type="ECO:0000259" key="11">
    <source>
        <dbReference type="Pfam" id="PF17652"/>
    </source>
</evidence>
<dbReference type="STRING" id="1380566.A0A179F925"/>
<dbReference type="SUPFAM" id="SSF50405">
    <property type="entry name" value="Actin-crosslinking proteins"/>
    <property type="match status" value="1"/>
</dbReference>
<evidence type="ECO:0000313" key="13">
    <source>
        <dbReference type="Proteomes" id="UP000078397"/>
    </source>
</evidence>
<dbReference type="EC" id="3.2.1.39" evidence="3"/>
<organism evidence="12 13">
    <name type="scientific">Pochonia chlamydosporia 170</name>
    <dbReference type="NCBI Taxonomy" id="1380566"/>
    <lineage>
        <taxon>Eukaryota</taxon>
        <taxon>Fungi</taxon>
        <taxon>Dikarya</taxon>
        <taxon>Ascomycota</taxon>
        <taxon>Pezizomycotina</taxon>
        <taxon>Sordariomycetes</taxon>
        <taxon>Hypocreomycetidae</taxon>
        <taxon>Hypocreales</taxon>
        <taxon>Clavicipitaceae</taxon>
        <taxon>Pochonia</taxon>
    </lineage>
</organism>
<keyword evidence="7" id="KW-0961">Cell wall biogenesis/degradation</keyword>
<evidence type="ECO:0000256" key="6">
    <source>
        <dbReference type="ARBA" id="ARBA00023295"/>
    </source>
</evidence>
<name>A0A179F925_METCM</name>
<evidence type="ECO:0000256" key="8">
    <source>
        <dbReference type="ARBA" id="ARBA00023326"/>
    </source>
</evidence>
<dbReference type="InterPro" id="IPR040451">
    <property type="entry name" value="GH81_N"/>
</dbReference>
<evidence type="ECO:0000256" key="1">
    <source>
        <dbReference type="ARBA" id="ARBA00000382"/>
    </source>
</evidence>
<dbReference type="OrthoDB" id="4473401at2759"/>
<comment type="similarity">
    <text evidence="2">Belongs to the glycosyl hydrolase 81 family.</text>
</comment>
<keyword evidence="8" id="KW-0624">Polysaccharide degradation</keyword>
<keyword evidence="5" id="KW-0119">Carbohydrate metabolism</keyword>
<comment type="catalytic activity">
    <reaction evidence="1">
        <text>Hydrolysis of (1-&gt;3)-beta-D-glucosidic linkages in (1-&gt;3)-beta-D-glucans.</text>
        <dbReference type="EC" id="3.2.1.39"/>
    </reaction>
</comment>
<evidence type="ECO:0000256" key="3">
    <source>
        <dbReference type="ARBA" id="ARBA00012780"/>
    </source>
</evidence>
<dbReference type="GO" id="GO:0071555">
    <property type="term" value="P:cell wall organization"/>
    <property type="evidence" value="ECO:0007669"/>
    <property type="project" value="UniProtKB-KW"/>
</dbReference>
<dbReference type="EMBL" id="LSBJ02000007">
    <property type="protein sequence ID" value="OAQ61840.2"/>
    <property type="molecule type" value="Genomic_DNA"/>
</dbReference>
<evidence type="ECO:0000256" key="9">
    <source>
        <dbReference type="SAM" id="SignalP"/>
    </source>
</evidence>
<keyword evidence="4 12" id="KW-0378">Hydrolase</keyword>
<dbReference type="GO" id="GO:0042973">
    <property type="term" value="F:glucan endo-1,3-beta-D-glucosidase activity"/>
    <property type="evidence" value="ECO:0007669"/>
    <property type="project" value="UniProtKB-EC"/>
</dbReference>
<reference evidence="12 13" key="1">
    <citation type="journal article" date="2016" name="PLoS Pathog.">
        <title>Biosynthesis of antibiotic leucinostatins in bio-control fungus Purpureocillium lilacinum and their inhibition on phytophthora revealed by genome mining.</title>
        <authorList>
            <person name="Wang G."/>
            <person name="Liu Z."/>
            <person name="Lin R."/>
            <person name="Li E."/>
            <person name="Mao Z."/>
            <person name="Ling J."/>
            <person name="Yang Y."/>
            <person name="Yin W.B."/>
            <person name="Xie B."/>
        </authorList>
    </citation>
    <scope>NUCLEOTIDE SEQUENCE [LARGE SCALE GENOMIC DNA]</scope>
    <source>
        <strain evidence="12">170</strain>
    </source>
</reference>
<dbReference type="PANTHER" id="PTHR31983">
    <property type="entry name" value="ENDO-1,3(4)-BETA-GLUCANASE 1"/>
    <property type="match status" value="1"/>
</dbReference>
<dbReference type="Pfam" id="PF17652">
    <property type="entry name" value="Glyco_hydro81C"/>
    <property type="match status" value="1"/>
</dbReference>
<feature type="domain" description="Glycosyl hydrolase family 81 C-terminal" evidence="11">
    <location>
        <begin position="371"/>
        <end position="695"/>
    </location>
</feature>
<dbReference type="PROSITE" id="PS52008">
    <property type="entry name" value="GH81"/>
    <property type="match status" value="1"/>
</dbReference>
<dbReference type="InterPro" id="IPR008999">
    <property type="entry name" value="Actin-crosslinking"/>
</dbReference>
<feature type="domain" description="Glycosyl hydrolase family 81 N-terminal" evidence="10">
    <location>
        <begin position="70"/>
        <end position="357"/>
    </location>
</feature>
<accession>A0A179F925</accession>
<dbReference type="InterPro" id="IPR005200">
    <property type="entry name" value="Endo-beta-glucanase"/>
</dbReference>
<keyword evidence="9" id="KW-0732">Signal</keyword>
<dbReference type="Gene3D" id="2.70.98.30">
    <property type="entry name" value="Golgi alpha-mannosidase II, domain 4"/>
    <property type="match status" value="1"/>
</dbReference>
<keyword evidence="6" id="KW-0326">Glycosidase</keyword>
<keyword evidence="13" id="KW-1185">Reference proteome</keyword>
<dbReference type="AlphaFoldDB" id="A0A179F925"/>
<dbReference type="InterPro" id="IPR040720">
    <property type="entry name" value="GH81_C"/>
</dbReference>
<dbReference type="GO" id="GO:0052861">
    <property type="term" value="F:endo-1,3(4)-beta-glucanase activity"/>
    <property type="evidence" value="ECO:0007669"/>
    <property type="project" value="InterPro"/>
</dbReference>
<feature type="chain" id="PRO_5012475415" description="glucan endo-1,3-beta-D-glucosidase" evidence="9">
    <location>
        <begin position="22"/>
        <end position="863"/>
    </location>
</feature>
<protein>
    <recommendedName>
        <fullName evidence="3">glucan endo-1,3-beta-D-glucosidase</fullName>
        <ecNumber evidence="3">3.2.1.39</ecNumber>
    </recommendedName>
</protein>
<sequence length="863" mass="94229">MVKFNILAVLLPPLSLEFVLAGAVIERRVAVDGDTTLNPIATDSAEGIAGGLVNCVSPPLNSFFAGLKPPYPTNSWWAPFAAPPGNATAAGPFPYESSLDGNGIVFGISTNRQMDGTSIKQPTQKDWKASFIEHSGSFINHKAVAFDTQSVTIQYFQYNASMTAYLVPGSPYLTFQYNASTPILTSNNGGIKAFNGLTLKDGQSVNATGTTFNVTDNKDATYIIYALSPISLTATSGQDGGSIRANSIYSGVLRLVKLDKPAHQALLNEHSNVYPTSVKTSYSFANNTAILSFDWKVVGDGGRLLMLTWPHHRQTLQNANYPDTSSLSYLTTKGWMYPAIGNRWQMLHQLSSVTWSPGRNLDESCVTPVLQGLEYEVAQLNVSDAPVPGDFYFWGGTLAATARLAIIADDLKRTDLVKPVVEYLKASFDHWFQPSSTVLPAYESTWGGVINKAGANNVWVDFGNGFYNDHHFHYGYFLTVAAVIAKFDKEWLKQHKDYINWFARDIINPSDQDPYFPITRCRDWFSGHSWASGIANGAGSRDQESVGEAINGYYGALLWASVALSSEYVNFAKLLVATEQHAAKVYWHLYPDLAESDRDNAYPEPEIRKLVTMGNVLDWQAGAWLFWGNEKVQIAAIQILPLTPINEELYDDKWVRNVWNYTMPELLDPAIGDEWKCVIIAAYANSDPQTAAAWSANLTTWGSGNTFTNELYFIGTRPNPKLAPICGTLPQNPIGSFRLQDSATGRYVVASANNTNLVASDTNQESAAVFKSGYAPNSGMLQLVSTGQYVTADQSGKDTLDAARPSANAWERFVIRQKPGASPGIYSIKAASNGLYLTVGADGSLVNSGTNESAGTGFKFLRA</sequence>
<proteinExistence type="inferred from homology"/>